<keyword evidence="8" id="KW-0812">Transmembrane</keyword>
<evidence type="ECO:0000256" key="3">
    <source>
        <dbReference type="ARBA" id="ARBA00022496"/>
    </source>
</evidence>
<feature type="domain" description="Secretin/TonB short N-terminal" evidence="9">
    <location>
        <begin position="78"/>
        <end position="130"/>
    </location>
</feature>
<dbReference type="InterPro" id="IPR008969">
    <property type="entry name" value="CarboxyPept-like_regulatory"/>
</dbReference>
<dbReference type="Proteomes" id="UP000295292">
    <property type="component" value="Unassembled WGS sequence"/>
</dbReference>
<evidence type="ECO:0000256" key="6">
    <source>
        <dbReference type="ARBA" id="ARBA00023237"/>
    </source>
</evidence>
<dbReference type="GO" id="GO:0006826">
    <property type="term" value="P:iron ion transport"/>
    <property type="evidence" value="ECO:0007669"/>
    <property type="project" value="UniProtKB-KW"/>
</dbReference>
<evidence type="ECO:0000256" key="7">
    <source>
        <dbReference type="RuleBase" id="RU003357"/>
    </source>
</evidence>
<feature type="transmembrane region" description="Helical" evidence="8">
    <location>
        <begin position="21"/>
        <end position="44"/>
    </location>
</feature>
<keyword evidence="2" id="KW-0813">Transport</keyword>
<keyword evidence="3" id="KW-0410">Iron transport</keyword>
<dbReference type="SMART" id="SM00965">
    <property type="entry name" value="STN"/>
    <property type="match status" value="1"/>
</dbReference>
<evidence type="ECO:0000313" key="11">
    <source>
        <dbReference type="Proteomes" id="UP000295292"/>
    </source>
</evidence>
<accession>A0A4R6W4S2</accession>
<organism evidence="10 11">
    <name type="scientific">Sphingobacterium yanglingense</name>
    <dbReference type="NCBI Taxonomy" id="1437280"/>
    <lineage>
        <taxon>Bacteria</taxon>
        <taxon>Pseudomonadati</taxon>
        <taxon>Bacteroidota</taxon>
        <taxon>Sphingobacteriia</taxon>
        <taxon>Sphingobacteriales</taxon>
        <taxon>Sphingobacteriaceae</taxon>
        <taxon>Sphingobacterium</taxon>
    </lineage>
</organism>
<keyword evidence="3" id="KW-0406">Ion transport</keyword>
<dbReference type="PANTHER" id="PTHR40980">
    <property type="entry name" value="PLUG DOMAIN-CONTAINING PROTEIN"/>
    <property type="match status" value="1"/>
</dbReference>
<keyword evidence="6" id="KW-0998">Cell outer membrane</keyword>
<evidence type="ECO:0000256" key="8">
    <source>
        <dbReference type="SAM" id="Phobius"/>
    </source>
</evidence>
<sequence>MQKGSKTNPLKRKIYIYRKQLFFWMKFSLVVLYLKVFLITVLYAENSKGQSLDMKLNIELSNSSIKESLSILSKKTDVSISYRDDVIGGYTKKVSLSIQNKTARQVLNQILDRTDLVYHETGTYVFVTKKTQQNTLVGVVYDAANRTILPGVSIRLKGYNTSVISDKDGRFQIQIPQGGGTLTFQYLGYMKQEVKFDKSNTAIQIFLNKTSTELNEVIVNSRKRVATEAALLEERRLSSTIQDGISAELIERTASITTTQALQRVTGVTVTDDKYVAVRGLGERSVIGQLNGVRLASSNPDRSAIPLDLVPASLLDNITVYKTATPDKPADAASAIIELKTKSIPDTITLEFIAQTGFNSNIGFGGQYNSFKNNDMGIGGQRINKKNLQDDFLALSQQYPNGLGSIQKLITDRNYSPEAWQEVERINGIMQRFDPIMTTQYDNASPNQIYSLTFGNNYKGFGNGKVGVILGGNYYKRYTDIREGMLTQYSVYQGVVTGNPDVYSHRNIPNFITPNRLYMGRYQNYLENTGTETVNYGVLAGLAYRFNPRHELAFQYMGSWGGENKAVNMNGGYEYTGLPGTVDSYIYSLQQAYRTLDIFNFQGEHKFGTGEFAPRLSYNGASSTSGQNEPDYRFAGLAVYTPDAGGYYKRPYFQDGNTVMADTYSEHLYALTSGYVNGYGTYGIIQAEPNGRRWRDLKEKNYNYKADLSFPFLLFDGKQEFKTGVNYLFRDRTFNENHMFIPGSNFVGNKSIPLYDVQGDLDRLVGPEIIGIKPPTVQGEGAMPIGGFLYNSQKSPNNYKGYYETNAFYGMLDLHPSDKWRITGGVRFEMTNIGSRVDTANVFLDPGLTATSQDGKKIPMLLIEPNSLYRTGYKPFYSVNLTYHPKEKMNVRVAYNSTLARPELREITNVFEFDAFQMGLVIGNPNLKNQYTQNLDFRWEWFPNTGEVLAVSAFGKQIENQLIRVFNLKTDGLAATYPEFPTIQYQNDQNMGYVWGLELEVVKRFETLWPAMKGFSLGSNLMLAQSNIKKSDERYLANKSLDRHTPKNSPLFEQAPYSVNVWLNYVNKKWGTDLTTTFNMVGERLVQINLTGEPDLYSRPVPMLDFVFTQKLYRKINLKGFVKNILDPAIKTVYANPGTGGLWYGNSYINRSYNRGMEVVFGLTYNLF</sequence>
<dbReference type="Pfam" id="PF07715">
    <property type="entry name" value="Plug"/>
    <property type="match status" value="1"/>
</dbReference>
<keyword evidence="4" id="KW-0408">Iron</keyword>
<keyword evidence="8" id="KW-1133">Transmembrane helix</keyword>
<protein>
    <submittedName>
        <fullName evidence="10">TonB-dependent receptor</fullName>
    </submittedName>
</protein>
<dbReference type="Gene3D" id="2.40.170.20">
    <property type="entry name" value="TonB-dependent receptor, beta-barrel domain"/>
    <property type="match status" value="1"/>
</dbReference>
<dbReference type="Gene3D" id="2.60.40.1120">
    <property type="entry name" value="Carboxypeptidase-like, regulatory domain"/>
    <property type="match status" value="1"/>
</dbReference>
<dbReference type="GO" id="GO:0009279">
    <property type="term" value="C:cell outer membrane"/>
    <property type="evidence" value="ECO:0007669"/>
    <property type="project" value="UniProtKB-SubCell"/>
</dbReference>
<dbReference type="Gene3D" id="2.170.130.10">
    <property type="entry name" value="TonB-dependent receptor, plug domain"/>
    <property type="match status" value="1"/>
</dbReference>
<proteinExistence type="inferred from homology"/>
<dbReference type="Pfam" id="PF00593">
    <property type="entry name" value="TonB_dep_Rec_b-barrel"/>
    <property type="match status" value="1"/>
</dbReference>
<dbReference type="InterPro" id="IPR011662">
    <property type="entry name" value="Secretin/TonB_short_N"/>
</dbReference>
<evidence type="ECO:0000313" key="10">
    <source>
        <dbReference type="EMBL" id="TDQ73704.1"/>
    </source>
</evidence>
<dbReference type="SUPFAM" id="SSF56935">
    <property type="entry name" value="Porins"/>
    <property type="match status" value="1"/>
</dbReference>
<comment type="caution">
    <text evidence="10">The sequence shown here is derived from an EMBL/GenBank/DDBJ whole genome shotgun (WGS) entry which is preliminary data.</text>
</comment>
<comment type="subcellular location">
    <subcellularLocation>
        <location evidence="1 7">Cell outer membrane</location>
    </subcellularLocation>
</comment>
<evidence type="ECO:0000256" key="4">
    <source>
        <dbReference type="ARBA" id="ARBA00023004"/>
    </source>
</evidence>
<reference evidence="10 11" key="1">
    <citation type="submission" date="2019-03" db="EMBL/GenBank/DDBJ databases">
        <title>Genomic Encyclopedia of Archaeal and Bacterial Type Strains, Phase II (KMG-II): from individual species to whole genera.</title>
        <authorList>
            <person name="Goeker M."/>
        </authorList>
    </citation>
    <scope>NUCLEOTIDE SEQUENCE [LARGE SCALE GENOMIC DNA]</scope>
    <source>
        <strain evidence="10 11">DSM 28353</strain>
    </source>
</reference>
<keyword evidence="7" id="KW-0798">TonB box</keyword>
<comment type="similarity">
    <text evidence="7">Belongs to the TonB-dependent receptor family.</text>
</comment>
<keyword evidence="5 7" id="KW-0472">Membrane</keyword>
<evidence type="ECO:0000256" key="2">
    <source>
        <dbReference type="ARBA" id="ARBA00022448"/>
    </source>
</evidence>
<evidence type="ECO:0000256" key="1">
    <source>
        <dbReference type="ARBA" id="ARBA00004442"/>
    </source>
</evidence>
<dbReference type="PANTHER" id="PTHR40980:SF4">
    <property type="entry name" value="TONB-DEPENDENT RECEPTOR-LIKE BETA-BARREL DOMAIN-CONTAINING PROTEIN"/>
    <property type="match status" value="1"/>
</dbReference>
<dbReference type="InterPro" id="IPR036942">
    <property type="entry name" value="Beta-barrel_TonB_sf"/>
</dbReference>
<keyword evidence="10" id="KW-0675">Receptor</keyword>
<evidence type="ECO:0000259" key="9">
    <source>
        <dbReference type="SMART" id="SM00965"/>
    </source>
</evidence>
<gene>
    <name evidence="10" type="ORF">CLV99_4141</name>
</gene>
<keyword evidence="11" id="KW-1185">Reference proteome</keyword>
<dbReference type="InterPro" id="IPR000531">
    <property type="entry name" value="Beta-barrel_TonB"/>
</dbReference>
<dbReference type="SUPFAM" id="SSF49464">
    <property type="entry name" value="Carboxypeptidase regulatory domain-like"/>
    <property type="match status" value="1"/>
</dbReference>
<dbReference type="InterPro" id="IPR012910">
    <property type="entry name" value="Plug_dom"/>
</dbReference>
<dbReference type="InterPro" id="IPR037066">
    <property type="entry name" value="Plug_dom_sf"/>
</dbReference>
<dbReference type="EMBL" id="SNYV01000018">
    <property type="protein sequence ID" value="TDQ73704.1"/>
    <property type="molecule type" value="Genomic_DNA"/>
</dbReference>
<dbReference type="Pfam" id="PF13715">
    <property type="entry name" value="CarbopepD_reg_2"/>
    <property type="match status" value="1"/>
</dbReference>
<name>A0A4R6W4S2_9SPHI</name>
<evidence type="ECO:0000256" key="5">
    <source>
        <dbReference type="ARBA" id="ARBA00023136"/>
    </source>
</evidence>
<dbReference type="AlphaFoldDB" id="A0A4R6W4S2"/>